<dbReference type="EMBL" id="CP003804">
    <property type="protein sequence ID" value="AGF47639.1"/>
    <property type="molecule type" value="Genomic_DNA"/>
</dbReference>
<proteinExistence type="inferred from homology"/>
<dbReference type="PROSITE" id="PS00198">
    <property type="entry name" value="4FE4S_FER_1"/>
    <property type="match status" value="1"/>
</dbReference>
<dbReference type="HOGENOM" id="CLU_026673_11_2_4"/>
<evidence type="ECO:0000256" key="4">
    <source>
        <dbReference type="ARBA" id="ARBA00022723"/>
    </source>
</evidence>
<name>M1LWP7_9PROT</name>
<keyword evidence="13" id="KW-1185">Reference proteome</keyword>
<keyword evidence="8" id="KW-0411">Iron-sulfur</keyword>
<dbReference type="Proteomes" id="UP000011686">
    <property type="component" value="Chromosome"/>
</dbReference>
<dbReference type="SUPFAM" id="SSF50129">
    <property type="entry name" value="GroES-like"/>
    <property type="match status" value="1"/>
</dbReference>
<dbReference type="eggNOG" id="COG1064">
    <property type="taxonomic scope" value="Bacteria"/>
</dbReference>
<dbReference type="GO" id="GO:0004022">
    <property type="term" value="F:alcohol dehydrogenase (NAD+) activity"/>
    <property type="evidence" value="ECO:0007669"/>
    <property type="project" value="UniProtKB-EC"/>
</dbReference>
<keyword evidence="10" id="KW-1133">Transmembrane helix</keyword>
<evidence type="ECO:0000256" key="1">
    <source>
        <dbReference type="ARBA" id="ARBA00001947"/>
    </source>
</evidence>
<dbReference type="Gene3D" id="3.40.50.720">
    <property type="entry name" value="NAD(P)-binding Rossmann-like Domain"/>
    <property type="match status" value="1"/>
</dbReference>
<keyword evidence="6 12" id="KW-0560">Oxidoreductase</keyword>
<keyword evidence="4 9" id="KW-0479">Metal-binding</keyword>
<dbReference type="Gene3D" id="3.90.180.10">
    <property type="entry name" value="Medium-chain alcohol dehydrogenases, catalytic domain"/>
    <property type="match status" value="1"/>
</dbReference>
<dbReference type="PATRIC" id="fig|1208918.3.peg.338"/>
<dbReference type="AlphaFoldDB" id="M1LWP7"/>
<keyword evidence="10" id="KW-0812">Transmembrane</keyword>
<evidence type="ECO:0000259" key="11">
    <source>
        <dbReference type="SMART" id="SM00829"/>
    </source>
</evidence>
<comment type="cofactor">
    <cofactor evidence="1 9">
        <name>Zn(2+)</name>
        <dbReference type="ChEBI" id="CHEBI:29105"/>
    </cofactor>
</comment>
<keyword evidence="7" id="KW-0408">Iron</keyword>
<dbReference type="RefSeq" id="WP_015389104.1">
    <property type="nucleotide sequence ID" value="NC_020283.1"/>
</dbReference>
<feature type="domain" description="Enoyl reductase (ER)" evidence="11">
    <location>
        <begin position="8"/>
        <end position="350"/>
    </location>
</feature>
<feature type="transmembrane region" description="Helical" evidence="10">
    <location>
        <begin position="270"/>
        <end position="289"/>
    </location>
</feature>
<evidence type="ECO:0000256" key="9">
    <source>
        <dbReference type="RuleBase" id="RU361277"/>
    </source>
</evidence>
<evidence type="ECO:0000256" key="7">
    <source>
        <dbReference type="ARBA" id="ARBA00023004"/>
    </source>
</evidence>
<dbReference type="PROSITE" id="PS00059">
    <property type="entry name" value="ADH_ZINC"/>
    <property type="match status" value="1"/>
</dbReference>
<reference evidence="12 13" key="1">
    <citation type="journal article" date="2013" name="Genome Biol. Evol.">
        <title>Genome evolution and phylogenomic analysis of candidatus kinetoplastibacterium, the betaproteobacterial endosymbionts of strigomonas and angomonas.</title>
        <authorList>
            <person name="Alves J.M."/>
            <person name="Serrano M.G."/>
            <person name="Maia da Silva F."/>
            <person name="Voegtly L.J."/>
            <person name="Matveyev A.V."/>
            <person name="Teixeira M.M."/>
            <person name="Camargo E.P."/>
            <person name="Buck G.A."/>
        </authorList>
    </citation>
    <scope>NUCLEOTIDE SEQUENCE [LARGE SCALE GENOMIC DNA]</scope>
    <source>
        <strain evidence="12 13">TCC036E</strain>
    </source>
</reference>
<gene>
    <name evidence="12" type="ORF">CDEE_0616</name>
</gene>
<keyword evidence="10" id="KW-0472">Membrane</keyword>
<evidence type="ECO:0000313" key="12">
    <source>
        <dbReference type="EMBL" id="AGF47639.1"/>
    </source>
</evidence>
<dbReference type="CDD" id="cd08240">
    <property type="entry name" value="6_hydroxyhexanoate_dh_like"/>
    <property type="match status" value="1"/>
</dbReference>
<evidence type="ECO:0000256" key="6">
    <source>
        <dbReference type="ARBA" id="ARBA00023002"/>
    </source>
</evidence>
<dbReference type="InterPro" id="IPR013149">
    <property type="entry name" value="ADH-like_C"/>
</dbReference>
<dbReference type="Pfam" id="PF08240">
    <property type="entry name" value="ADH_N"/>
    <property type="match status" value="1"/>
</dbReference>
<evidence type="ECO:0000256" key="5">
    <source>
        <dbReference type="ARBA" id="ARBA00022833"/>
    </source>
</evidence>
<dbReference type="InterPro" id="IPR011032">
    <property type="entry name" value="GroES-like_sf"/>
</dbReference>
<feature type="transmembrane region" description="Helical" evidence="10">
    <location>
        <begin position="180"/>
        <end position="199"/>
    </location>
</feature>
<evidence type="ECO:0000256" key="2">
    <source>
        <dbReference type="ARBA" id="ARBA00008072"/>
    </source>
</evidence>
<dbReference type="InterPro" id="IPR017900">
    <property type="entry name" value="4Fe4S_Fe_S_CS"/>
</dbReference>
<evidence type="ECO:0000313" key="13">
    <source>
        <dbReference type="Proteomes" id="UP000011686"/>
    </source>
</evidence>
<organism evidence="12 13">
    <name type="scientific">Candidatus Kinetoplastidibacterium crithidiae TCC036E</name>
    <dbReference type="NCBI Taxonomy" id="1208918"/>
    <lineage>
        <taxon>Bacteria</taxon>
        <taxon>Pseudomonadati</taxon>
        <taxon>Pseudomonadota</taxon>
        <taxon>Betaproteobacteria</taxon>
        <taxon>Candidatus Kinetoplastidibacterium</taxon>
    </lineage>
</organism>
<dbReference type="GO" id="GO:0008270">
    <property type="term" value="F:zinc ion binding"/>
    <property type="evidence" value="ECO:0007669"/>
    <property type="project" value="InterPro"/>
</dbReference>
<evidence type="ECO:0000256" key="8">
    <source>
        <dbReference type="ARBA" id="ARBA00023014"/>
    </source>
</evidence>
<dbReference type="PANTHER" id="PTHR42940">
    <property type="entry name" value="ALCOHOL DEHYDROGENASE 1-RELATED"/>
    <property type="match status" value="1"/>
</dbReference>
<dbReference type="STRING" id="1208918.CDEE_0616"/>
<dbReference type="Pfam" id="PF00107">
    <property type="entry name" value="ADH_zinc_N"/>
    <property type="match status" value="1"/>
</dbReference>
<dbReference type="InterPro" id="IPR013154">
    <property type="entry name" value="ADH-like_N"/>
</dbReference>
<dbReference type="SMART" id="SM00829">
    <property type="entry name" value="PKS_ER"/>
    <property type="match status" value="1"/>
</dbReference>
<dbReference type="KEGG" id="kct:CDEE_0616"/>
<keyword evidence="5 9" id="KW-0862">Zinc</keyword>
<dbReference type="SUPFAM" id="SSF51735">
    <property type="entry name" value="NAD(P)-binding Rossmann-fold domains"/>
    <property type="match status" value="1"/>
</dbReference>
<evidence type="ECO:0000256" key="3">
    <source>
        <dbReference type="ARBA" id="ARBA00013190"/>
    </source>
</evidence>
<dbReference type="PANTHER" id="PTHR42940:SF8">
    <property type="entry name" value="VACUOLAR PROTEIN SORTING-ASSOCIATED PROTEIN 11"/>
    <property type="match status" value="1"/>
</dbReference>
<accession>M1LWP7</accession>
<dbReference type="GO" id="GO:0005737">
    <property type="term" value="C:cytoplasm"/>
    <property type="evidence" value="ECO:0007669"/>
    <property type="project" value="TreeGrafter"/>
</dbReference>
<evidence type="ECO:0000256" key="10">
    <source>
        <dbReference type="SAM" id="Phobius"/>
    </source>
</evidence>
<sequence>MKCYCLNNFSSPLQEKDIDLPVPHTNQVLLKVKASGICHSDIHLCNGYYDIGMGKKFELKDRGIELPLVLGHEIVGNVVAKGEDVKDIEIGGNYIVYPWIGCGICENCKESCENYCLSPQYLGINKPGGFAEYILVPHYKYLVNIKNMDPAMIAQYACAGLTTYSAINKIEKNIYKKKPVVIFGAGGLGLMAVSILKALGGYGSIVITNDLNKKQAALEAGALAVFDYNDEHLVKKLLDHNSNHKYHAVIDLVGNSNTTKASFDILEKSGALIIVGMFGGLSNWPLAFIPMKALKIIGSYVGNLSEFNELMKLVIDQKLEPVQIKKYDFDKLNEALSDLRSGKVVGRAVIINNI</sequence>
<dbReference type="InterPro" id="IPR002328">
    <property type="entry name" value="ADH_Zn_CS"/>
</dbReference>
<dbReference type="InterPro" id="IPR036291">
    <property type="entry name" value="NAD(P)-bd_dom_sf"/>
</dbReference>
<dbReference type="GO" id="GO:0051536">
    <property type="term" value="F:iron-sulfur cluster binding"/>
    <property type="evidence" value="ECO:0007669"/>
    <property type="project" value="UniProtKB-KW"/>
</dbReference>
<protein>
    <recommendedName>
        <fullName evidence="3">alcohol dehydrogenase</fullName>
        <ecNumber evidence="3">1.1.1.1</ecNumber>
    </recommendedName>
</protein>
<dbReference type="InterPro" id="IPR020843">
    <property type="entry name" value="ER"/>
</dbReference>
<dbReference type="EC" id="1.1.1.1" evidence="3"/>
<comment type="similarity">
    <text evidence="2 9">Belongs to the zinc-containing alcohol dehydrogenase family.</text>
</comment>